<comment type="caution">
    <text evidence="1">The sequence shown here is derived from an EMBL/GenBank/DDBJ whole genome shotgun (WGS) entry which is preliminary data.</text>
</comment>
<dbReference type="EMBL" id="BPLQ01014657">
    <property type="protein sequence ID" value="GIY81652.1"/>
    <property type="molecule type" value="Genomic_DNA"/>
</dbReference>
<keyword evidence="2" id="KW-1185">Reference proteome</keyword>
<gene>
    <name evidence="1" type="ORF">CDAR_307711</name>
</gene>
<evidence type="ECO:0000313" key="2">
    <source>
        <dbReference type="Proteomes" id="UP001054837"/>
    </source>
</evidence>
<reference evidence="1 2" key="1">
    <citation type="submission" date="2021-06" db="EMBL/GenBank/DDBJ databases">
        <title>Caerostris darwini draft genome.</title>
        <authorList>
            <person name="Kono N."/>
            <person name="Arakawa K."/>
        </authorList>
    </citation>
    <scope>NUCLEOTIDE SEQUENCE [LARGE SCALE GENOMIC DNA]</scope>
</reference>
<sequence length="76" mass="8600">MSTDPIKIAVLFLRVKATEQESYGKKNPFNWLPVAGRDILLLCALSDDLGRPRTRKSSAEGLPFCHSLADREGWRR</sequence>
<proteinExistence type="predicted"/>
<evidence type="ECO:0000313" key="1">
    <source>
        <dbReference type="EMBL" id="GIY81652.1"/>
    </source>
</evidence>
<dbReference type="AlphaFoldDB" id="A0AAV4WFY2"/>
<dbReference type="Proteomes" id="UP001054837">
    <property type="component" value="Unassembled WGS sequence"/>
</dbReference>
<organism evidence="1 2">
    <name type="scientific">Caerostris darwini</name>
    <dbReference type="NCBI Taxonomy" id="1538125"/>
    <lineage>
        <taxon>Eukaryota</taxon>
        <taxon>Metazoa</taxon>
        <taxon>Ecdysozoa</taxon>
        <taxon>Arthropoda</taxon>
        <taxon>Chelicerata</taxon>
        <taxon>Arachnida</taxon>
        <taxon>Araneae</taxon>
        <taxon>Araneomorphae</taxon>
        <taxon>Entelegynae</taxon>
        <taxon>Araneoidea</taxon>
        <taxon>Araneidae</taxon>
        <taxon>Caerostris</taxon>
    </lineage>
</organism>
<protein>
    <submittedName>
        <fullName evidence="1">Uncharacterized protein</fullName>
    </submittedName>
</protein>
<accession>A0AAV4WFY2</accession>
<name>A0AAV4WFY2_9ARAC</name>